<dbReference type="EMBL" id="JAUNZN010000033">
    <property type="protein sequence ID" value="KAK4806757.1"/>
    <property type="molecule type" value="Genomic_DNA"/>
</dbReference>
<keyword evidence="3" id="KW-1185">Reference proteome</keyword>
<organism evidence="2 3">
    <name type="scientific">Mycteria americana</name>
    <name type="common">Wood stork</name>
    <dbReference type="NCBI Taxonomy" id="33587"/>
    <lineage>
        <taxon>Eukaryota</taxon>
        <taxon>Metazoa</taxon>
        <taxon>Chordata</taxon>
        <taxon>Craniata</taxon>
        <taxon>Vertebrata</taxon>
        <taxon>Euteleostomi</taxon>
        <taxon>Archelosauria</taxon>
        <taxon>Archosauria</taxon>
        <taxon>Dinosauria</taxon>
        <taxon>Saurischia</taxon>
        <taxon>Theropoda</taxon>
        <taxon>Coelurosauria</taxon>
        <taxon>Aves</taxon>
        <taxon>Neognathae</taxon>
        <taxon>Neoaves</taxon>
        <taxon>Aequornithes</taxon>
        <taxon>Ciconiiformes</taxon>
        <taxon>Ciconiidae</taxon>
        <taxon>Mycteria</taxon>
    </lineage>
</organism>
<dbReference type="AlphaFoldDB" id="A0AAN7MJ66"/>
<name>A0AAN7MJ66_MYCAM</name>
<protein>
    <submittedName>
        <fullName evidence="2">Uncharacterized protein</fullName>
    </submittedName>
</protein>
<dbReference type="Proteomes" id="UP001333110">
    <property type="component" value="Unassembled WGS sequence"/>
</dbReference>
<evidence type="ECO:0000256" key="1">
    <source>
        <dbReference type="SAM" id="MobiDB-lite"/>
    </source>
</evidence>
<accession>A0AAN7MJ66</accession>
<evidence type="ECO:0000313" key="3">
    <source>
        <dbReference type="Proteomes" id="UP001333110"/>
    </source>
</evidence>
<evidence type="ECO:0000313" key="2">
    <source>
        <dbReference type="EMBL" id="KAK4806757.1"/>
    </source>
</evidence>
<gene>
    <name evidence="2" type="ORF">QYF61_005553</name>
</gene>
<comment type="caution">
    <text evidence="2">The sequence shown here is derived from an EMBL/GenBank/DDBJ whole genome shotgun (WGS) entry which is preliminary data.</text>
</comment>
<proteinExistence type="predicted"/>
<feature type="region of interest" description="Disordered" evidence="1">
    <location>
        <begin position="95"/>
        <end position="133"/>
    </location>
</feature>
<reference evidence="2 3" key="1">
    <citation type="journal article" date="2023" name="J. Hered.">
        <title>Chromosome-level genome of the wood stork (Mycteria americana) provides insight into avian chromosome evolution.</title>
        <authorList>
            <person name="Flamio R. Jr."/>
            <person name="Ramstad K.M."/>
        </authorList>
    </citation>
    <scope>NUCLEOTIDE SEQUENCE [LARGE SCALE GENOMIC DNA]</scope>
    <source>
        <strain evidence="2">JAX WOST 10</strain>
    </source>
</reference>
<sequence>MVWDFTPQQAWNPVEVAEHLKKGCLAFTKEIQLLALCWGQAYAYRACVCVGKRVSGSEALQTESVAKPETQTSTITVAPIFKKKQWKCKSTWLVRDEEAPPEREQEEESEETACSAAEQPQEQEREETEIIIESETTRSLSLSELRDIWKDYSHHPGQKIITWLLR</sequence>